<evidence type="ECO:0000313" key="2">
    <source>
        <dbReference type="EMBL" id="RZU02323.1"/>
    </source>
</evidence>
<comment type="caution">
    <text evidence="2">The sequence shown here is derived from an EMBL/GenBank/DDBJ whole genome shotgun (WGS) entry which is preliminary data.</text>
</comment>
<dbReference type="RefSeq" id="WP_242616800.1">
    <property type="nucleotide sequence ID" value="NZ_SHKP01000004.1"/>
</dbReference>
<sequence>MHKQIYVNLAVKDLARSMAFFKALGFGFDPQFTNEQAACMIVGENIYVMLLPVPFLQTFTDKPVADAHQSTEVLLCFSCDGRAEVDALVAGAVAAGGRAPRAPQDHGFMYTHSFEDLDGHLWEPMAMLGVPPA</sequence>
<dbReference type="Gene3D" id="3.10.180.10">
    <property type="entry name" value="2,3-Dihydroxybiphenyl 1,2-Dioxygenase, domain 1"/>
    <property type="match status" value="1"/>
</dbReference>
<protein>
    <recommendedName>
        <fullName evidence="1">VOC domain-containing protein</fullName>
    </recommendedName>
</protein>
<dbReference type="InterPro" id="IPR037523">
    <property type="entry name" value="VOC_core"/>
</dbReference>
<dbReference type="InterPro" id="IPR004360">
    <property type="entry name" value="Glyas_Fos-R_dOase_dom"/>
</dbReference>
<dbReference type="Proteomes" id="UP000293671">
    <property type="component" value="Unassembled WGS sequence"/>
</dbReference>
<evidence type="ECO:0000259" key="1">
    <source>
        <dbReference type="PROSITE" id="PS51819"/>
    </source>
</evidence>
<keyword evidence="3" id="KW-1185">Reference proteome</keyword>
<feature type="domain" description="VOC" evidence="1">
    <location>
        <begin position="3"/>
        <end position="127"/>
    </location>
</feature>
<name>A0A4Q7W016_9BURK</name>
<dbReference type="EMBL" id="SHKP01000004">
    <property type="protein sequence ID" value="RZU02323.1"/>
    <property type="molecule type" value="Genomic_DNA"/>
</dbReference>
<accession>A0A4Q7W016</accession>
<evidence type="ECO:0000313" key="3">
    <source>
        <dbReference type="Proteomes" id="UP000293671"/>
    </source>
</evidence>
<dbReference type="InterPro" id="IPR029068">
    <property type="entry name" value="Glyas_Bleomycin-R_OHBP_Dase"/>
</dbReference>
<reference evidence="2 3" key="1">
    <citation type="submission" date="2019-02" db="EMBL/GenBank/DDBJ databases">
        <title>Genomic Encyclopedia of Type Strains, Phase IV (KMG-IV): sequencing the most valuable type-strain genomes for metagenomic binning, comparative biology and taxonomic classification.</title>
        <authorList>
            <person name="Goeker M."/>
        </authorList>
    </citation>
    <scope>NUCLEOTIDE SEQUENCE [LARGE SCALE GENOMIC DNA]</scope>
    <source>
        <strain evidence="2 3">DSM 19570</strain>
    </source>
</reference>
<organism evidence="2 3">
    <name type="scientific">Rivibacter subsaxonicus</name>
    <dbReference type="NCBI Taxonomy" id="457575"/>
    <lineage>
        <taxon>Bacteria</taxon>
        <taxon>Pseudomonadati</taxon>
        <taxon>Pseudomonadota</taxon>
        <taxon>Betaproteobacteria</taxon>
        <taxon>Burkholderiales</taxon>
        <taxon>Rivibacter</taxon>
    </lineage>
</organism>
<dbReference type="PROSITE" id="PS51819">
    <property type="entry name" value="VOC"/>
    <property type="match status" value="1"/>
</dbReference>
<proteinExistence type="predicted"/>
<dbReference type="PANTHER" id="PTHR36503">
    <property type="entry name" value="BLR2520 PROTEIN"/>
    <property type="match status" value="1"/>
</dbReference>
<dbReference type="SUPFAM" id="SSF54593">
    <property type="entry name" value="Glyoxalase/Bleomycin resistance protein/Dihydroxybiphenyl dioxygenase"/>
    <property type="match status" value="1"/>
</dbReference>
<dbReference type="AlphaFoldDB" id="A0A4Q7W016"/>
<dbReference type="PANTHER" id="PTHR36503:SF2">
    <property type="entry name" value="BLR2408 PROTEIN"/>
    <property type="match status" value="1"/>
</dbReference>
<gene>
    <name evidence="2" type="ORF">EV670_0346</name>
</gene>
<dbReference type="Pfam" id="PF00903">
    <property type="entry name" value="Glyoxalase"/>
    <property type="match status" value="1"/>
</dbReference>